<gene>
    <name evidence="1" type="ORF">NE857_21445</name>
</gene>
<dbReference type="RefSeq" id="WP_254417372.1">
    <property type="nucleotide sequence ID" value="NZ_CP099837.1"/>
</dbReference>
<evidence type="ECO:0000313" key="2">
    <source>
        <dbReference type="Proteomes" id="UP001055940"/>
    </source>
</evidence>
<name>A0ABY5D0Q3_9ACTN</name>
<protein>
    <submittedName>
        <fullName evidence="1">Uncharacterized protein</fullName>
    </submittedName>
</protein>
<reference evidence="1" key="1">
    <citation type="submission" date="2022-06" db="EMBL/GenBank/DDBJ databases">
        <authorList>
            <person name="Ping M."/>
        </authorList>
    </citation>
    <scope>NUCLEOTIDE SEQUENCE</scope>
    <source>
        <strain evidence="1">JCM11759T</strain>
    </source>
</reference>
<sequence>MPRTADHIVHTHQIARARAAAGLPVWERHIDLRGVFHNDSLTFEERRDAIVKRLKVSPWYQQADVAEFDGVYDTIHELAHAEDPEEFDGWWDELYDHADTDRVNICTR</sequence>
<proteinExistence type="predicted"/>
<organism evidence="1 2">
    <name type="scientific">Nocardiopsis exhalans</name>
    <dbReference type="NCBI Taxonomy" id="163604"/>
    <lineage>
        <taxon>Bacteria</taxon>
        <taxon>Bacillati</taxon>
        <taxon>Actinomycetota</taxon>
        <taxon>Actinomycetes</taxon>
        <taxon>Streptosporangiales</taxon>
        <taxon>Nocardiopsidaceae</taxon>
        <taxon>Nocardiopsis</taxon>
    </lineage>
</organism>
<evidence type="ECO:0000313" key="1">
    <source>
        <dbReference type="EMBL" id="USY17882.1"/>
    </source>
</evidence>
<keyword evidence="2" id="KW-1185">Reference proteome</keyword>
<accession>A0ABY5D0Q3</accession>
<dbReference type="EMBL" id="CP099837">
    <property type="protein sequence ID" value="USY17882.1"/>
    <property type="molecule type" value="Genomic_DNA"/>
</dbReference>
<dbReference type="Proteomes" id="UP001055940">
    <property type="component" value="Chromosome"/>
</dbReference>